<organism evidence="2 3">
    <name type="scientific">Triparma retinervis</name>
    <dbReference type="NCBI Taxonomy" id="2557542"/>
    <lineage>
        <taxon>Eukaryota</taxon>
        <taxon>Sar</taxon>
        <taxon>Stramenopiles</taxon>
        <taxon>Ochrophyta</taxon>
        <taxon>Bolidophyceae</taxon>
        <taxon>Parmales</taxon>
        <taxon>Triparmaceae</taxon>
        <taxon>Triparma</taxon>
    </lineage>
</organism>
<comment type="caution">
    <text evidence="2">The sequence shown here is derived from an EMBL/GenBank/DDBJ whole genome shotgun (WGS) entry which is preliminary data.</text>
</comment>
<keyword evidence="1" id="KW-1133">Transmembrane helix</keyword>
<accession>A0A9W7DY42</accession>
<dbReference type="Proteomes" id="UP001165082">
    <property type="component" value="Unassembled WGS sequence"/>
</dbReference>
<feature type="transmembrane region" description="Helical" evidence="1">
    <location>
        <begin position="24"/>
        <end position="43"/>
    </location>
</feature>
<keyword evidence="1" id="KW-0472">Membrane</keyword>
<keyword evidence="3" id="KW-1185">Reference proteome</keyword>
<proteinExistence type="predicted"/>
<reference evidence="2" key="1">
    <citation type="submission" date="2022-07" db="EMBL/GenBank/DDBJ databases">
        <title>Genome analysis of Parmales, a sister group of diatoms, reveals the evolutionary specialization of diatoms from phago-mixotrophs to photoautotrophs.</title>
        <authorList>
            <person name="Ban H."/>
            <person name="Sato S."/>
            <person name="Yoshikawa S."/>
            <person name="Kazumasa Y."/>
            <person name="Nakamura Y."/>
            <person name="Ichinomiya M."/>
            <person name="Saitoh K."/>
            <person name="Sato N."/>
            <person name="Blanc-Mathieu R."/>
            <person name="Endo H."/>
            <person name="Kuwata A."/>
            <person name="Ogata H."/>
        </authorList>
    </citation>
    <scope>NUCLEOTIDE SEQUENCE</scope>
</reference>
<dbReference type="OrthoDB" id="204019at2759"/>
<sequence>MTTRTTTTSITTKLSRHFRNLTKLRWSFLLISLLLILSGFLNLHDYSSYTSLTCTPTLCTLRSYSDPSSPGPCVHGLGEPWSVLRFPRDDFIRSRQVRVGDKGIVSAGGMKRRQARRLGYSYSVAYRGGDGEEEEALVSRLNLGKRGSRERAAKLNQKMRGGGKGFSVGEGGGYA</sequence>
<dbReference type="EMBL" id="BRXZ01000990">
    <property type="protein sequence ID" value="GMH59387.1"/>
    <property type="molecule type" value="Genomic_DNA"/>
</dbReference>
<dbReference type="AlphaFoldDB" id="A0A9W7DY42"/>
<gene>
    <name evidence="2" type="ORF">TrRE_jg7473</name>
</gene>
<protein>
    <submittedName>
        <fullName evidence="2">Uncharacterized protein</fullName>
    </submittedName>
</protein>
<keyword evidence="1" id="KW-0812">Transmembrane</keyword>
<evidence type="ECO:0000313" key="2">
    <source>
        <dbReference type="EMBL" id="GMH59387.1"/>
    </source>
</evidence>
<evidence type="ECO:0000256" key="1">
    <source>
        <dbReference type="SAM" id="Phobius"/>
    </source>
</evidence>
<feature type="non-terminal residue" evidence="2">
    <location>
        <position position="1"/>
    </location>
</feature>
<evidence type="ECO:0000313" key="3">
    <source>
        <dbReference type="Proteomes" id="UP001165082"/>
    </source>
</evidence>
<name>A0A9W7DY42_9STRA</name>